<dbReference type="Pfam" id="PF05689">
    <property type="entry name" value="InvE_AD"/>
    <property type="match status" value="1"/>
</dbReference>
<gene>
    <name evidence="4" type="ORF">ERS008555_03476</name>
</gene>
<dbReference type="Proteomes" id="UP000042054">
    <property type="component" value="Unassembled WGS sequence"/>
</dbReference>
<keyword evidence="1" id="KW-0732">Signal</keyword>
<feature type="domain" description="Bacterial Immunoglobulin-like 21" evidence="2">
    <location>
        <begin position="188"/>
        <end position="286"/>
    </location>
</feature>
<sequence>MRNIHTLPECTWLKGIPLALLLGLITGSAQAVLSDNTGQIQGTAPTGTIRLWVDLPDGNPLVTDNTLLGLSMVPNTFKVSPIAAQMLQDADLDSGLSYQIDTANATLSWTHNGTPLTAAQLAAPLGANFVGEKLTVKVNALVTISSITGLPTTAGPQLYSTEYTVQVNAPDALNLSLDSDTAHVEDGTIMMTATASKEGVPMPGAIISFATTGSADRQGRTSGWTGTNRPLRLNGANIGSQTFTTGPNGQVSIPVTQVGGLGVKTTIGATTTPAVTASTDVTFSVITSPDTPQANMYGHMTETLEAGGTTFKRPSLEAEVAGVFVPGMYESWLHQFNEVWGYQTRETAMQVCAGALPSLSALQALAATKVNGLPASQAAGWTVPGGFDARHYAFALETAPSLNTDPYRVYTVDMQLNSTSIGGYGIPRLALCTK</sequence>
<reference evidence="4 5" key="1">
    <citation type="submission" date="2015-03" db="EMBL/GenBank/DDBJ databases">
        <authorList>
            <person name="Murphy D."/>
        </authorList>
    </citation>
    <scope>NUCLEOTIDE SEQUENCE [LARGE SCALE GENOMIC DNA]</scope>
    <source>
        <strain evidence="4 5">68/02</strain>
    </source>
</reference>
<dbReference type="AlphaFoldDB" id="A0A0U1HWW3"/>
<evidence type="ECO:0000259" key="2">
    <source>
        <dbReference type="Pfam" id="PF05688"/>
    </source>
</evidence>
<feature type="domain" description="InvasinE Adhesion" evidence="3">
    <location>
        <begin position="289"/>
        <end position="419"/>
    </location>
</feature>
<proteinExistence type="predicted"/>
<dbReference type="EMBL" id="CTKE01000021">
    <property type="protein sequence ID" value="CQI95819.1"/>
    <property type="molecule type" value="Genomic_DNA"/>
</dbReference>
<organism evidence="4 5">
    <name type="scientific">Yersinia rohdei</name>
    <dbReference type="NCBI Taxonomy" id="29485"/>
    <lineage>
        <taxon>Bacteria</taxon>
        <taxon>Pseudomonadati</taxon>
        <taxon>Pseudomonadota</taxon>
        <taxon>Gammaproteobacteria</taxon>
        <taxon>Enterobacterales</taxon>
        <taxon>Yersiniaceae</taxon>
        <taxon>Yersinia</taxon>
    </lineage>
</organism>
<evidence type="ECO:0000259" key="3">
    <source>
        <dbReference type="Pfam" id="PF05689"/>
    </source>
</evidence>
<dbReference type="InterPro" id="IPR008541">
    <property type="entry name" value="InvE_AD"/>
</dbReference>
<dbReference type="RefSeq" id="WP_050535335.1">
    <property type="nucleotide sequence ID" value="NZ_CABIHQ010000025.1"/>
</dbReference>
<evidence type="ECO:0000256" key="1">
    <source>
        <dbReference type="SAM" id="SignalP"/>
    </source>
</evidence>
<feature type="signal peptide" evidence="1">
    <location>
        <begin position="1"/>
        <end position="31"/>
    </location>
</feature>
<dbReference type="STRING" id="29485.CH64_1753"/>
<accession>A0A0U1HWW3</accession>
<dbReference type="OrthoDB" id="6594939at2"/>
<name>A0A0U1HWW3_YERRO</name>
<evidence type="ECO:0000313" key="4">
    <source>
        <dbReference type="EMBL" id="CQI95819.1"/>
    </source>
</evidence>
<dbReference type="Pfam" id="PF05688">
    <property type="entry name" value="BIg21"/>
    <property type="match status" value="1"/>
</dbReference>
<dbReference type="InterPro" id="IPR008542">
    <property type="entry name" value="BIg21"/>
</dbReference>
<evidence type="ECO:0000313" key="5">
    <source>
        <dbReference type="Proteomes" id="UP000042054"/>
    </source>
</evidence>
<protein>
    <submittedName>
        <fullName evidence="4">Invasin</fullName>
    </submittedName>
</protein>
<feature type="chain" id="PRO_5006709419" evidence="1">
    <location>
        <begin position="32"/>
        <end position="434"/>
    </location>
</feature>